<evidence type="ECO:0008006" key="4">
    <source>
        <dbReference type="Google" id="ProtNLM"/>
    </source>
</evidence>
<protein>
    <recommendedName>
        <fullName evidence="4">Methyltransferase domain-containing protein</fullName>
    </recommendedName>
</protein>
<dbReference type="OrthoDB" id="3647at2759"/>
<dbReference type="SUPFAM" id="SSF53335">
    <property type="entry name" value="S-adenosyl-L-methionine-dependent methyltransferases"/>
    <property type="match status" value="1"/>
</dbReference>
<dbReference type="PANTHER" id="PTHR43861">
    <property type="entry name" value="TRANS-ACONITATE 2-METHYLTRANSFERASE-RELATED"/>
    <property type="match status" value="1"/>
</dbReference>
<evidence type="ECO:0000313" key="2">
    <source>
        <dbReference type="EMBL" id="KJZ71298.1"/>
    </source>
</evidence>
<dbReference type="Proteomes" id="UP000054481">
    <property type="component" value="Unassembled WGS sequence"/>
</dbReference>
<reference evidence="2 3" key="1">
    <citation type="journal article" date="2014" name="Genome Biol. Evol.">
        <title>Comparative genomics and transcriptomics analyses reveal divergent lifestyle features of nematode endoparasitic fungus Hirsutella minnesotensis.</title>
        <authorList>
            <person name="Lai Y."/>
            <person name="Liu K."/>
            <person name="Zhang X."/>
            <person name="Zhang X."/>
            <person name="Li K."/>
            <person name="Wang N."/>
            <person name="Shu C."/>
            <person name="Wu Y."/>
            <person name="Wang C."/>
            <person name="Bushley K.E."/>
            <person name="Xiang M."/>
            <person name="Liu X."/>
        </authorList>
    </citation>
    <scope>NUCLEOTIDE SEQUENCE [LARGE SCALE GENOMIC DNA]</scope>
    <source>
        <strain evidence="2 3">3608</strain>
    </source>
</reference>
<accession>A0A0F7ZSG0</accession>
<dbReference type="Pfam" id="PF13489">
    <property type="entry name" value="Methyltransf_23"/>
    <property type="match status" value="1"/>
</dbReference>
<keyword evidence="1" id="KW-0808">Transferase</keyword>
<name>A0A0F7ZSG0_9HYPO</name>
<dbReference type="CDD" id="cd02440">
    <property type="entry name" value="AdoMet_MTases"/>
    <property type="match status" value="1"/>
</dbReference>
<keyword evidence="3" id="KW-1185">Reference proteome</keyword>
<dbReference type="EMBL" id="KQ030580">
    <property type="protein sequence ID" value="KJZ71298.1"/>
    <property type="molecule type" value="Genomic_DNA"/>
</dbReference>
<dbReference type="PANTHER" id="PTHR43861:SF3">
    <property type="entry name" value="PUTATIVE (AFU_ORTHOLOGUE AFUA_2G14390)-RELATED"/>
    <property type="match status" value="1"/>
</dbReference>
<evidence type="ECO:0000256" key="1">
    <source>
        <dbReference type="ARBA" id="ARBA00022679"/>
    </source>
</evidence>
<gene>
    <name evidence="2" type="ORF">HIM_09308</name>
</gene>
<dbReference type="AlphaFoldDB" id="A0A0F7ZSG0"/>
<sequence length="235" mass="25726">MTDTVSANRAFFNEHAAQYDKKFESARRVIERQVKDNIDFIGAAKGGRLLDYACGTGFLSTAMSDHLGQCIGIDVSESMVEAYNAKARSAGFSAEERIAYTGDLLDPSVPSPADFSDARFQDFDMAGVGAGFHHFDDCTLAATRLAERLRPGGVLFVLDFVATGPHSDTTAAEAEKRGVRHHGFNEDMMRRIFEGAGAGRNFGFLEMDQDVVFDGFGKEGKNMVRRVFLARGEKV</sequence>
<organism evidence="2 3">
    <name type="scientific">Hirsutella minnesotensis 3608</name>
    <dbReference type="NCBI Taxonomy" id="1043627"/>
    <lineage>
        <taxon>Eukaryota</taxon>
        <taxon>Fungi</taxon>
        <taxon>Dikarya</taxon>
        <taxon>Ascomycota</taxon>
        <taxon>Pezizomycotina</taxon>
        <taxon>Sordariomycetes</taxon>
        <taxon>Hypocreomycetidae</taxon>
        <taxon>Hypocreales</taxon>
        <taxon>Ophiocordycipitaceae</taxon>
        <taxon>Hirsutella</taxon>
    </lineage>
</organism>
<dbReference type="InterPro" id="IPR029063">
    <property type="entry name" value="SAM-dependent_MTases_sf"/>
</dbReference>
<dbReference type="Gene3D" id="3.40.50.150">
    <property type="entry name" value="Vaccinia Virus protein VP39"/>
    <property type="match status" value="1"/>
</dbReference>
<evidence type="ECO:0000313" key="3">
    <source>
        <dbReference type="Proteomes" id="UP000054481"/>
    </source>
</evidence>
<proteinExistence type="predicted"/>
<dbReference type="GO" id="GO:0016740">
    <property type="term" value="F:transferase activity"/>
    <property type="evidence" value="ECO:0007669"/>
    <property type="project" value="UniProtKB-KW"/>
</dbReference>